<protein>
    <recommendedName>
        <fullName evidence="1">N-acetyltransferase domain-containing protein</fullName>
    </recommendedName>
</protein>
<dbReference type="InterPro" id="IPR025559">
    <property type="entry name" value="Eis_dom"/>
</dbReference>
<dbReference type="Pfam" id="PF13527">
    <property type="entry name" value="Acetyltransf_9"/>
    <property type="match status" value="1"/>
</dbReference>
<dbReference type="InterPro" id="IPR016181">
    <property type="entry name" value="Acyl_CoA_acyltransferase"/>
</dbReference>
<dbReference type="PROSITE" id="PS51186">
    <property type="entry name" value="GNAT"/>
    <property type="match status" value="1"/>
</dbReference>
<dbReference type="eggNOG" id="COG3153">
    <property type="taxonomic scope" value="Bacteria"/>
</dbReference>
<accession>A0A074LRQ2</accession>
<dbReference type="AlphaFoldDB" id="A0A074LRQ2"/>
<feature type="domain" description="N-acetyltransferase" evidence="1">
    <location>
        <begin position="8"/>
        <end position="175"/>
    </location>
</feature>
<dbReference type="OrthoDB" id="9797178at2"/>
<dbReference type="RefSeq" id="WP_038083938.1">
    <property type="nucleotide sequence ID" value="NZ_JMIR01000002.1"/>
</dbReference>
<dbReference type="STRING" id="1157490.EL26_02105"/>
<dbReference type="Gene3D" id="3.40.630.30">
    <property type="match status" value="1"/>
</dbReference>
<comment type="caution">
    <text evidence="2">The sequence shown here is derived from an EMBL/GenBank/DDBJ whole genome shotgun (WGS) entry which is preliminary data.</text>
</comment>
<evidence type="ECO:0000259" key="1">
    <source>
        <dbReference type="PROSITE" id="PS51186"/>
    </source>
</evidence>
<organism evidence="2 3">
    <name type="scientific">Tumebacillus flagellatus</name>
    <dbReference type="NCBI Taxonomy" id="1157490"/>
    <lineage>
        <taxon>Bacteria</taxon>
        <taxon>Bacillati</taxon>
        <taxon>Bacillota</taxon>
        <taxon>Bacilli</taxon>
        <taxon>Bacillales</taxon>
        <taxon>Alicyclobacillaceae</taxon>
        <taxon>Tumebacillus</taxon>
    </lineage>
</organism>
<reference evidence="2 3" key="1">
    <citation type="journal article" date="2013" name="Int. J. Syst. Evol. Microbiol.">
        <title>Tumebacillus flagellatus sp. nov., an alpha-amylase/pullulanase-producing bacterium isolated from cassava wastewater.</title>
        <authorList>
            <person name="Wang Q."/>
            <person name="Xie N."/>
            <person name="Qin Y."/>
            <person name="Shen N."/>
            <person name="Zhu J."/>
            <person name="Mi H."/>
            <person name="Huang R."/>
        </authorList>
    </citation>
    <scope>NUCLEOTIDE SEQUENCE [LARGE SCALE GENOMIC DNA]</scope>
    <source>
        <strain evidence="2 3">GST4</strain>
    </source>
</reference>
<name>A0A074LRQ2_9BACL</name>
<dbReference type="Proteomes" id="UP000027931">
    <property type="component" value="Unassembled WGS sequence"/>
</dbReference>
<dbReference type="CDD" id="cd04301">
    <property type="entry name" value="NAT_SF"/>
    <property type="match status" value="1"/>
</dbReference>
<keyword evidence="3" id="KW-1185">Reference proteome</keyword>
<dbReference type="Pfam" id="PF13530">
    <property type="entry name" value="SCP2_2"/>
    <property type="match status" value="1"/>
</dbReference>
<dbReference type="GO" id="GO:0034069">
    <property type="term" value="F:aminoglycoside N-acetyltransferase activity"/>
    <property type="evidence" value="ECO:0007669"/>
    <property type="project" value="TreeGrafter"/>
</dbReference>
<sequence length="398" mass="44077">MTQTQANILIRSACAHELPHVLELIEAAFTQYTETPDEANGRSHAELFSAVYQRSDLDLDLLLVAEDTSTGQLLSMASFLPKPALIGERDINGVILSPVGTLPDCRGQGIAESVLRFGLQLAKEKGYAFSCVLGHPDYYPRVGYVQAFPWYRLNQTLPQTIGAGATARPYEKGDEQSLSALYNTERDGFFLKPNRTLSWWETELAHLGEHGRCFSDLRVFEQNGEIIGYASLGEQDDKLLLKEAHLLEKTHAPAVLNALYTLASERGKASVEATFPASTALGLQMKLQGATETVHAPSAWMMQVLDWEAWLEAYAIQTGMEMLVSYDEASQQLYVDGELQPALRLAPDALTKLSLGLFTVDELQALGQAALLQEHHALTLQQLFPKRSPYFNLNESLF</sequence>
<dbReference type="PANTHER" id="PTHR37817">
    <property type="entry name" value="N-ACETYLTRANSFERASE EIS"/>
    <property type="match status" value="1"/>
</dbReference>
<dbReference type="EMBL" id="JMIR01000002">
    <property type="protein sequence ID" value="KEO84826.1"/>
    <property type="molecule type" value="Genomic_DNA"/>
</dbReference>
<dbReference type="InterPro" id="IPR051554">
    <property type="entry name" value="Acetyltransferase_Eis"/>
</dbReference>
<dbReference type="PANTHER" id="PTHR37817:SF1">
    <property type="entry name" value="N-ACETYLTRANSFERASE EIS"/>
    <property type="match status" value="1"/>
</dbReference>
<gene>
    <name evidence="2" type="ORF">EL26_02105</name>
</gene>
<dbReference type="GO" id="GO:0030649">
    <property type="term" value="P:aminoglycoside antibiotic catabolic process"/>
    <property type="evidence" value="ECO:0007669"/>
    <property type="project" value="TreeGrafter"/>
</dbReference>
<dbReference type="InterPro" id="IPR000182">
    <property type="entry name" value="GNAT_dom"/>
</dbReference>
<evidence type="ECO:0000313" key="3">
    <source>
        <dbReference type="Proteomes" id="UP000027931"/>
    </source>
</evidence>
<evidence type="ECO:0000313" key="2">
    <source>
        <dbReference type="EMBL" id="KEO84826.1"/>
    </source>
</evidence>
<dbReference type="SUPFAM" id="SSF55729">
    <property type="entry name" value="Acyl-CoA N-acyltransferases (Nat)"/>
    <property type="match status" value="1"/>
</dbReference>
<proteinExistence type="predicted"/>